<organism evidence="1 2">
    <name type="scientific">Leeia speluncae</name>
    <dbReference type="NCBI Taxonomy" id="2884804"/>
    <lineage>
        <taxon>Bacteria</taxon>
        <taxon>Pseudomonadati</taxon>
        <taxon>Pseudomonadota</taxon>
        <taxon>Betaproteobacteria</taxon>
        <taxon>Neisseriales</taxon>
        <taxon>Leeiaceae</taxon>
        <taxon>Leeia</taxon>
    </lineage>
</organism>
<sequence>MNIREIKKENMDFIYDEKEQIDTQTLGELGKLGLHSIVDFLGSNFEIAFNYLKDLQPKSYALIKAQKPKLYLGVQWYSAIPTPWAEKDDFDCCLFFVINNQTISLWPKLTFKNNLNDNSFNFPDVLFNAWLRAGFGWSITQLRPGSDFRQLIGHPESSCCSVEYILGSFTTEKSIYESDIRRIQAKIPDVYTMTSVAQQTPYKWCSLRCFLDTRPFGINGRDGDQFFFNDARTDKVVYHLHDGDTGNIRYIPADAVGPAMDAYCAHTLEGNPTRFDFLPFSELL</sequence>
<gene>
    <name evidence="1" type="ORF">LIN78_05150</name>
</gene>
<reference evidence="1" key="1">
    <citation type="submission" date="2021-10" db="EMBL/GenBank/DDBJ databases">
        <title>The complete genome sequence of Leeia sp. TBRC 13508.</title>
        <authorList>
            <person name="Charoenyingcharoen P."/>
            <person name="Yukphan P."/>
        </authorList>
    </citation>
    <scope>NUCLEOTIDE SEQUENCE</scope>
    <source>
        <strain evidence="1">TBRC 13508</strain>
    </source>
</reference>
<evidence type="ECO:0000313" key="2">
    <source>
        <dbReference type="Proteomes" id="UP001165395"/>
    </source>
</evidence>
<protein>
    <submittedName>
        <fullName evidence="1">Uncharacterized protein</fullName>
    </submittedName>
</protein>
<dbReference type="RefSeq" id="WP_227179169.1">
    <property type="nucleotide sequence ID" value="NZ_JAJBZT010000002.1"/>
</dbReference>
<keyword evidence="2" id="KW-1185">Reference proteome</keyword>
<dbReference type="Proteomes" id="UP001165395">
    <property type="component" value="Unassembled WGS sequence"/>
</dbReference>
<proteinExistence type="predicted"/>
<evidence type="ECO:0000313" key="1">
    <source>
        <dbReference type="EMBL" id="MCB6182933.1"/>
    </source>
</evidence>
<name>A0ABS8D418_9NEIS</name>
<dbReference type="EMBL" id="JAJBZT010000002">
    <property type="protein sequence ID" value="MCB6182933.1"/>
    <property type="molecule type" value="Genomic_DNA"/>
</dbReference>
<comment type="caution">
    <text evidence="1">The sequence shown here is derived from an EMBL/GenBank/DDBJ whole genome shotgun (WGS) entry which is preliminary data.</text>
</comment>
<accession>A0ABS8D418</accession>